<feature type="transmembrane region" description="Helical" evidence="6">
    <location>
        <begin position="156"/>
        <end position="186"/>
    </location>
</feature>
<dbReference type="Proteomes" id="UP001320702">
    <property type="component" value="Unassembled WGS sequence"/>
</dbReference>
<feature type="transmembrane region" description="Helical" evidence="6">
    <location>
        <begin position="80"/>
        <end position="102"/>
    </location>
</feature>
<dbReference type="InterPro" id="IPR002549">
    <property type="entry name" value="AI-2E-like"/>
</dbReference>
<feature type="transmembrane region" description="Helical" evidence="6">
    <location>
        <begin position="260"/>
        <end position="278"/>
    </location>
</feature>
<evidence type="ECO:0000256" key="2">
    <source>
        <dbReference type="ARBA" id="ARBA00009773"/>
    </source>
</evidence>
<feature type="transmembrane region" description="Helical" evidence="6">
    <location>
        <begin position="20"/>
        <end position="42"/>
    </location>
</feature>
<feature type="transmembrane region" description="Helical" evidence="6">
    <location>
        <begin position="230"/>
        <end position="254"/>
    </location>
</feature>
<protein>
    <submittedName>
        <fullName evidence="7">AI-2E family transporter</fullName>
    </submittedName>
</protein>
<feature type="transmembrane region" description="Helical" evidence="6">
    <location>
        <begin position="285"/>
        <end position="307"/>
    </location>
</feature>
<sequence length="371" mass="39205">MSSPRPDRPEPPDRAGRSGLHDVPFATIIAVFAIGLLLAAIWTWSSVLLMGFAAILLAIALRGGAQVLNRRLGLPFKPGVLLTALLAAAIFAGLFTAAGPAVSQQFNELLKSLPAAWRQVSDWLEGSSIGQFIERRIDPSSGNGQSSGSSGGIPSIFGYLTGTITTVFGGLANLVLMLTMAIFLALDAPSYRGGFLRLIPLFYRDRAAGILDECSTALARWMGGQALDMLVVALLTGLGLWLLGVPLAMVLGLIAGLTNIIPVIGPFMSGIPAVMFALTQGVDQAAYVTLLFVVIQQIEGNVLMPMIQKYAAHLPPVLTVLAIVAFGSLFGLFGIILATPLLLVSIILVQRLYIEDVLGDSLPARDTQDTD</sequence>
<evidence type="ECO:0000256" key="1">
    <source>
        <dbReference type="ARBA" id="ARBA00004141"/>
    </source>
</evidence>
<gene>
    <name evidence="7" type="ORF">MU516_02015</name>
</gene>
<dbReference type="PANTHER" id="PTHR21716:SF62">
    <property type="entry name" value="TRANSPORT PROTEIN YDBI-RELATED"/>
    <property type="match status" value="1"/>
</dbReference>
<evidence type="ECO:0000313" key="7">
    <source>
        <dbReference type="EMBL" id="MCT4331641.1"/>
    </source>
</evidence>
<evidence type="ECO:0000256" key="4">
    <source>
        <dbReference type="ARBA" id="ARBA00022989"/>
    </source>
</evidence>
<dbReference type="Pfam" id="PF01594">
    <property type="entry name" value="AI-2E_transport"/>
    <property type="match status" value="1"/>
</dbReference>
<evidence type="ECO:0000256" key="3">
    <source>
        <dbReference type="ARBA" id="ARBA00022692"/>
    </source>
</evidence>
<comment type="subcellular location">
    <subcellularLocation>
        <location evidence="1">Membrane</location>
        <topology evidence="1">Multi-pass membrane protein</topology>
    </subcellularLocation>
</comment>
<evidence type="ECO:0000313" key="8">
    <source>
        <dbReference type="Proteomes" id="UP001320702"/>
    </source>
</evidence>
<keyword evidence="8" id="KW-1185">Reference proteome</keyword>
<proteinExistence type="inferred from homology"/>
<evidence type="ECO:0000256" key="5">
    <source>
        <dbReference type="ARBA" id="ARBA00023136"/>
    </source>
</evidence>
<keyword evidence="3 6" id="KW-0812">Transmembrane</keyword>
<accession>A0ABT2K5H3</accession>
<organism evidence="7 8">
    <name type="scientific">Paracoccus maritimus</name>
    <dbReference type="NCBI Taxonomy" id="2933292"/>
    <lineage>
        <taxon>Bacteria</taxon>
        <taxon>Pseudomonadati</taxon>
        <taxon>Pseudomonadota</taxon>
        <taxon>Alphaproteobacteria</taxon>
        <taxon>Rhodobacterales</taxon>
        <taxon>Paracoccaceae</taxon>
        <taxon>Paracoccus</taxon>
    </lineage>
</organism>
<keyword evidence="5 6" id="KW-0472">Membrane</keyword>
<dbReference type="RefSeq" id="WP_260275526.1">
    <property type="nucleotide sequence ID" value="NZ_JANAVZ010000001.1"/>
</dbReference>
<reference evidence="7 8" key="1">
    <citation type="submission" date="2022-04" db="EMBL/GenBank/DDBJ databases">
        <title>Paracoccus sp. YLB-12 draft genome sequence.</title>
        <authorList>
            <person name="Yu L."/>
        </authorList>
    </citation>
    <scope>NUCLEOTIDE SEQUENCE [LARGE SCALE GENOMIC DNA]</scope>
    <source>
        <strain evidence="7 8">YLB-12</strain>
    </source>
</reference>
<feature type="transmembrane region" description="Helical" evidence="6">
    <location>
        <begin position="48"/>
        <end position="68"/>
    </location>
</feature>
<comment type="similarity">
    <text evidence="2">Belongs to the autoinducer-2 exporter (AI-2E) (TC 2.A.86) family.</text>
</comment>
<name>A0ABT2K5H3_9RHOB</name>
<comment type="caution">
    <text evidence="7">The sequence shown here is derived from an EMBL/GenBank/DDBJ whole genome shotgun (WGS) entry which is preliminary data.</text>
</comment>
<feature type="transmembrane region" description="Helical" evidence="6">
    <location>
        <begin position="319"/>
        <end position="349"/>
    </location>
</feature>
<evidence type="ECO:0000256" key="6">
    <source>
        <dbReference type="SAM" id="Phobius"/>
    </source>
</evidence>
<keyword evidence="4 6" id="KW-1133">Transmembrane helix</keyword>
<dbReference type="EMBL" id="JANAVZ010000001">
    <property type="protein sequence ID" value="MCT4331641.1"/>
    <property type="molecule type" value="Genomic_DNA"/>
</dbReference>
<dbReference type="PANTHER" id="PTHR21716">
    <property type="entry name" value="TRANSMEMBRANE PROTEIN"/>
    <property type="match status" value="1"/>
</dbReference>